<dbReference type="AlphaFoldDB" id="A0AAE3QLE3"/>
<evidence type="ECO:0000256" key="3">
    <source>
        <dbReference type="ARBA" id="ARBA00012929"/>
    </source>
</evidence>
<reference evidence="8" key="1">
    <citation type="submission" date="2023-05" db="EMBL/GenBank/DDBJ databases">
        <authorList>
            <person name="Zhang X."/>
        </authorList>
    </citation>
    <scope>NUCLEOTIDE SEQUENCE</scope>
    <source>
        <strain evidence="8">YF14B1</strain>
    </source>
</reference>
<keyword evidence="6" id="KW-0521">NADP</keyword>
<dbReference type="EC" id="1.1.1.133" evidence="3 6"/>
<comment type="catalytic activity">
    <reaction evidence="5">
        <text>dTDP-beta-L-rhamnose + NADP(+) = dTDP-4-dehydro-beta-L-rhamnose + NADPH + H(+)</text>
        <dbReference type="Rhea" id="RHEA:21796"/>
        <dbReference type="ChEBI" id="CHEBI:15378"/>
        <dbReference type="ChEBI" id="CHEBI:57510"/>
        <dbReference type="ChEBI" id="CHEBI:57783"/>
        <dbReference type="ChEBI" id="CHEBI:58349"/>
        <dbReference type="ChEBI" id="CHEBI:62830"/>
        <dbReference type="EC" id="1.1.1.133"/>
    </reaction>
</comment>
<evidence type="ECO:0000256" key="1">
    <source>
        <dbReference type="ARBA" id="ARBA00004781"/>
    </source>
</evidence>
<accession>A0AAE3QLE3</accession>
<evidence type="ECO:0000256" key="4">
    <source>
        <dbReference type="ARBA" id="ARBA00017099"/>
    </source>
</evidence>
<proteinExistence type="inferred from homology"/>
<dbReference type="InterPro" id="IPR005913">
    <property type="entry name" value="dTDP_dehydrorham_reduct"/>
</dbReference>
<dbReference type="Gene3D" id="3.90.25.10">
    <property type="entry name" value="UDP-galactose 4-epimerase, domain 1"/>
    <property type="match status" value="1"/>
</dbReference>
<dbReference type="PANTHER" id="PTHR10491:SF4">
    <property type="entry name" value="METHIONINE ADENOSYLTRANSFERASE 2 SUBUNIT BETA"/>
    <property type="match status" value="1"/>
</dbReference>
<dbReference type="Pfam" id="PF04321">
    <property type="entry name" value="RmlD_sub_bind"/>
    <property type="match status" value="1"/>
</dbReference>
<evidence type="ECO:0000256" key="6">
    <source>
        <dbReference type="RuleBase" id="RU364082"/>
    </source>
</evidence>
<dbReference type="EMBL" id="JASJOS010000004">
    <property type="protein sequence ID" value="MDJ1480801.1"/>
    <property type="molecule type" value="Genomic_DNA"/>
</dbReference>
<feature type="domain" description="RmlD-like substrate binding" evidence="7">
    <location>
        <begin position="525"/>
        <end position="701"/>
    </location>
</feature>
<comment type="caution">
    <text evidence="8">The sequence shown here is derived from an EMBL/GenBank/DDBJ whole genome shotgun (WGS) entry which is preliminary data.</text>
</comment>
<dbReference type="Pfam" id="PF00232">
    <property type="entry name" value="Glyco_hydro_1"/>
    <property type="match status" value="1"/>
</dbReference>
<dbReference type="InterPro" id="IPR001360">
    <property type="entry name" value="Glyco_hydro_1"/>
</dbReference>
<gene>
    <name evidence="8" type="ORF">QNI16_09935</name>
</gene>
<comment type="function">
    <text evidence="6">Catalyzes the reduction of dTDP-6-deoxy-L-lyxo-4-hexulose to yield dTDP-L-rhamnose.</text>
</comment>
<evidence type="ECO:0000256" key="2">
    <source>
        <dbReference type="ARBA" id="ARBA00010944"/>
    </source>
</evidence>
<dbReference type="InterPro" id="IPR029903">
    <property type="entry name" value="RmlD-like-bd"/>
</dbReference>
<dbReference type="Proteomes" id="UP001241110">
    <property type="component" value="Unassembled WGS sequence"/>
</dbReference>
<evidence type="ECO:0000313" key="8">
    <source>
        <dbReference type="EMBL" id="MDJ1480801.1"/>
    </source>
</evidence>
<dbReference type="GO" id="GO:0005975">
    <property type="term" value="P:carbohydrate metabolic process"/>
    <property type="evidence" value="ECO:0007669"/>
    <property type="project" value="InterPro"/>
</dbReference>
<dbReference type="SUPFAM" id="SSF51735">
    <property type="entry name" value="NAD(P)-binding Rossmann-fold domains"/>
    <property type="match status" value="1"/>
</dbReference>
<protein>
    <recommendedName>
        <fullName evidence="4 6">dTDP-4-dehydrorhamnose reductase</fullName>
        <ecNumber evidence="3 6">1.1.1.133</ecNumber>
    </recommendedName>
</protein>
<dbReference type="GO" id="GO:0008831">
    <property type="term" value="F:dTDP-4-dehydrorhamnose reductase activity"/>
    <property type="evidence" value="ECO:0007669"/>
    <property type="project" value="UniProtKB-EC"/>
</dbReference>
<dbReference type="RefSeq" id="WP_313977774.1">
    <property type="nucleotide sequence ID" value="NZ_JASJOS010000004.1"/>
</dbReference>
<dbReference type="InterPro" id="IPR036291">
    <property type="entry name" value="NAD(P)-bd_dom_sf"/>
</dbReference>
<evidence type="ECO:0000256" key="5">
    <source>
        <dbReference type="ARBA" id="ARBA00048200"/>
    </source>
</evidence>
<dbReference type="GO" id="GO:0004553">
    <property type="term" value="F:hydrolase activity, hydrolyzing O-glycosyl compounds"/>
    <property type="evidence" value="ECO:0007669"/>
    <property type="project" value="InterPro"/>
</dbReference>
<comment type="pathway">
    <text evidence="1 6">Carbohydrate biosynthesis; dTDP-L-rhamnose biosynthesis.</text>
</comment>
<evidence type="ECO:0000259" key="7">
    <source>
        <dbReference type="Pfam" id="PF04321"/>
    </source>
</evidence>
<dbReference type="PANTHER" id="PTHR10491">
    <property type="entry name" value="DTDP-4-DEHYDRORHAMNOSE REDUCTASE"/>
    <property type="match status" value="1"/>
</dbReference>
<name>A0AAE3QLE3_9BACT</name>
<keyword evidence="6" id="KW-0560">Oxidoreductase</keyword>
<organism evidence="8 9">
    <name type="scientific">Xanthocytophaga flava</name>
    <dbReference type="NCBI Taxonomy" id="3048013"/>
    <lineage>
        <taxon>Bacteria</taxon>
        <taxon>Pseudomonadati</taxon>
        <taxon>Bacteroidota</taxon>
        <taxon>Cytophagia</taxon>
        <taxon>Cytophagales</taxon>
        <taxon>Rhodocytophagaceae</taxon>
        <taxon>Xanthocytophaga</taxon>
    </lineage>
</organism>
<dbReference type="InterPro" id="IPR017853">
    <property type="entry name" value="GH"/>
</dbReference>
<evidence type="ECO:0000313" key="9">
    <source>
        <dbReference type="Proteomes" id="UP001241110"/>
    </source>
</evidence>
<dbReference type="Gene3D" id="3.40.50.720">
    <property type="entry name" value="NAD(P)-binding Rossmann-like Domain"/>
    <property type="match status" value="1"/>
</dbReference>
<comment type="similarity">
    <text evidence="2 6">Belongs to the dTDP-4-dehydrorhamnose reductase family.</text>
</comment>
<dbReference type="Gene3D" id="3.20.20.80">
    <property type="entry name" value="Glycosidases"/>
    <property type="match status" value="1"/>
</dbReference>
<dbReference type="SUPFAM" id="SSF51445">
    <property type="entry name" value="(Trans)glycosidases"/>
    <property type="match status" value="1"/>
</dbReference>
<sequence length="725" mass="83066">MFRAPEFTHPMPSLPLPNPEIWGGIECSVNRIEDRYFDQLLKNGHQTRIQDLEKIAQLGIQTIRYPVLWERIAPTDPSQQDWSWTDERLQFLKDIGMNPIVGLLHHGSGPAYCTFDQLHFPEQFARFARNVAERYPWVTLYNPINEPLTTARFAGLYGHWYPHRRDDAGFCRILINQCKGIVLAMQQIRQIQPAAKLVQTEDLGITYSTKELQYQADFDNIRRWLGYDLLCGFVDDKHPLWNYLLDSGITPEELYFFLENTCPPDILGLDYYLTSERYLDHEINKYPSFLVGGNGRHQYVDIEAVRAPVEMAGGEKLLLEAWERYAIPLAVTEVHLGCTREEQMRWFYQAWQTGQKLIAKGVDFRAITAWASLGSFDWNTLLTREVGYYEPGLFDVRSSEPRPTALSFLVKQLLTDQTAVPSVVHEPGWWQRSPDAALSHSVTRKPLLIFTNSQAMQVAFATICEERGLANHILSSQLVIDSSQLWELFRLYKPWGVILATEEKSQTHLNLLSSGTNFHLHDISLLVKACQENAVPLLAFSNDFVFDGTKGAPYHEQDPVSPACDSGISKVAAENMILQNLSQALVVRTGALLNPWHAKDFIQLTFEKFTRQESFSIPDHLRFSPSYLPELIHQSLDLFLDQAYGIWHLSNRGEISWAEFTKGIAFQAGFDKKSVDYWYLRQKETFAELTPRSTALTSTKASLMTDIDHALASFWQASSHRYLSV</sequence>